<dbReference type="OrthoDB" id="3222at2759"/>
<evidence type="ECO:0008006" key="11">
    <source>
        <dbReference type="Google" id="ProtNLM"/>
    </source>
</evidence>
<dbReference type="InterPro" id="IPR034294">
    <property type="entry name" value="Aquaporin_transptr"/>
</dbReference>
<dbReference type="GeneID" id="54295522"/>
<feature type="transmembrane region" description="Helical" evidence="8">
    <location>
        <begin position="41"/>
        <end position="65"/>
    </location>
</feature>
<evidence type="ECO:0000256" key="2">
    <source>
        <dbReference type="ARBA" id="ARBA00006175"/>
    </source>
</evidence>
<evidence type="ECO:0000313" key="10">
    <source>
        <dbReference type="Proteomes" id="UP000799438"/>
    </source>
</evidence>
<dbReference type="PANTHER" id="PTHR19139:SF199">
    <property type="entry name" value="MIP17260P"/>
    <property type="match status" value="1"/>
</dbReference>
<reference evidence="9" key="1">
    <citation type="journal article" date="2020" name="Stud. Mycol.">
        <title>101 Dothideomycetes genomes: a test case for predicting lifestyles and emergence of pathogens.</title>
        <authorList>
            <person name="Haridas S."/>
            <person name="Albert R."/>
            <person name="Binder M."/>
            <person name="Bloem J."/>
            <person name="Labutti K."/>
            <person name="Salamov A."/>
            <person name="Andreopoulos B."/>
            <person name="Baker S."/>
            <person name="Barry K."/>
            <person name="Bills G."/>
            <person name="Bluhm B."/>
            <person name="Cannon C."/>
            <person name="Castanera R."/>
            <person name="Culley D."/>
            <person name="Daum C."/>
            <person name="Ezra D."/>
            <person name="Gonzalez J."/>
            <person name="Henrissat B."/>
            <person name="Kuo A."/>
            <person name="Liang C."/>
            <person name="Lipzen A."/>
            <person name="Lutzoni F."/>
            <person name="Magnuson J."/>
            <person name="Mondo S."/>
            <person name="Nolan M."/>
            <person name="Ohm R."/>
            <person name="Pangilinan J."/>
            <person name="Park H.-J."/>
            <person name="Ramirez L."/>
            <person name="Alfaro M."/>
            <person name="Sun H."/>
            <person name="Tritt A."/>
            <person name="Yoshinaga Y."/>
            <person name="Zwiers L.-H."/>
            <person name="Turgeon B."/>
            <person name="Goodwin S."/>
            <person name="Spatafora J."/>
            <person name="Crous P."/>
            <person name="Grigoriev I."/>
        </authorList>
    </citation>
    <scope>NUCLEOTIDE SEQUENCE</scope>
    <source>
        <strain evidence="9">CBS 121167</strain>
    </source>
</reference>
<dbReference type="Gene3D" id="1.20.1080.10">
    <property type="entry name" value="Glycerol uptake facilitator protein"/>
    <property type="match status" value="1"/>
</dbReference>
<feature type="transmembrane region" description="Helical" evidence="8">
    <location>
        <begin position="85"/>
        <end position="106"/>
    </location>
</feature>
<keyword evidence="3 6" id="KW-0812">Transmembrane</keyword>
<feature type="transmembrane region" description="Helical" evidence="8">
    <location>
        <begin position="126"/>
        <end position="145"/>
    </location>
</feature>
<dbReference type="GO" id="GO:0005886">
    <property type="term" value="C:plasma membrane"/>
    <property type="evidence" value="ECO:0007669"/>
    <property type="project" value="TreeGrafter"/>
</dbReference>
<dbReference type="AlphaFoldDB" id="A0A6A6BP47"/>
<keyword evidence="5 8" id="KW-0472">Membrane</keyword>
<keyword evidence="6" id="KW-0813">Transport</keyword>
<evidence type="ECO:0000313" key="9">
    <source>
        <dbReference type="EMBL" id="KAF2144321.1"/>
    </source>
</evidence>
<feature type="transmembrane region" description="Helical" evidence="8">
    <location>
        <begin position="195"/>
        <end position="216"/>
    </location>
</feature>
<evidence type="ECO:0000256" key="1">
    <source>
        <dbReference type="ARBA" id="ARBA00004141"/>
    </source>
</evidence>
<dbReference type="Proteomes" id="UP000799438">
    <property type="component" value="Unassembled WGS sequence"/>
</dbReference>
<organism evidence="9 10">
    <name type="scientific">Aplosporella prunicola CBS 121167</name>
    <dbReference type="NCBI Taxonomy" id="1176127"/>
    <lineage>
        <taxon>Eukaryota</taxon>
        <taxon>Fungi</taxon>
        <taxon>Dikarya</taxon>
        <taxon>Ascomycota</taxon>
        <taxon>Pezizomycotina</taxon>
        <taxon>Dothideomycetes</taxon>
        <taxon>Dothideomycetes incertae sedis</taxon>
        <taxon>Botryosphaeriales</taxon>
        <taxon>Aplosporellaceae</taxon>
        <taxon>Aplosporella</taxon>
    </lineage>
</organism>
<dbReference type="GO" id="GO:0015250">
    <property type="term" value="F:water channel activity"/>
    <property type="evidence" value="ECO:0007669"/>
    <property type="project" value="TreeGrafter"/>
</dbReference>
<evidence type="ECO:0000256" key="5">
    <source>
        <dbReference type="ARBA" id="ARBA00023136"/>
    </source>
</evidence>
<evidence type="ECO:0000256" key="7">
    <source>
        <dbReference type="SAM" id="MobiDB-lite"/>
    </source>
</evidence>
<evidence type="ECO:0000256" key="8">
    <source>
        <dbReference type="SAM" id="Phobius"/>
    </source>
</evidence>
<protein>
    <recommendedName>
        <fullName evidence="11">Aquaporin</fullName>
    </recommendedName>
</protein>
<dbReference type="Pfam" id="PF00230">
    <property type="entry name" value="MIP"/>
    <property type="match status" value="1"/>
</dbReference>
<dbReference type="InterPro" id="IPR023271">
    <property type="entry name" value="Aquaporin-like"/>
</dbReference>
<dbReference type="InterPro" id="IPR000425">
    <property type="entry name" value="MIP"/>
</dbReference>
<keyword evidence="10" id="KW-1185">Reference proteome</keyword>
<accession>A0A6A6BP47</accession>
<comment type="subcellular location">
    <subcellularLocation>
        <location evidence="1">Membrane</location>
        <topology evidence="1">Multi-pass membrane protein</topology>
    </subcellularLocation>
</comment>
<evidence type="ECO:0000256" key="4">
    <source>
        <dbReference type="ARBA" id="ARBA00022989"/>
    </source>
</evidence>
<feature type="transmembrane region" description="Helical" evidence="8">
    <location>
        <begin position="152"/>
        <end position="175"/>
    </location>
</feature>
<proteinExistence type="inferred from homology"/>
<dbReference type="EMBL" id="ML995480">
    <property type="protein sequence ID" value="KAF2144321.1"/>
    <property type="molecule type" value="Genomic_DNA"/>
</dbReference>
<dbReference type="PANTHER" id="PTHR19139">
    <property type="entry name" value="AQUAPORIN TRANSPORTER"/>
    <property type="match status" value="1"/>
</dbReference>
<keyword evidence="4 8" id="KW-1133">Transmembrane helix</keyword>
<gene>
    <name evidence="9" type="ORF">K452DRAFT_246637</name>
</gene>
<evidence type="ECO:0000256" key="6">
    <source>
        <dbReference type="RuleBase" id="RU000477"/>
    </source>
</evidence>
<feature type="region of interest" description="Disordered" evidence="7">
    <location>
        <begin position="226"/>
        <end position="248"/>
    </location>
</feature>
<comment type="similarity">
    <text evidence="2 6">Belongs to the MIP/aquaporin (TC 1.A.8) family.</text>
</comment>
<dbReference type="SUPFAM" id="SSF81338">
    <property type="entry name" value="Aquaporin-like"/>
    <property type="match status" value="1"/>
</dbReference>
<dbReference type="PRINTS" id="PR00783">
    <property type="entry name" value="MINTRINSICP"/>
</dbReference>
<name>A0A6A6BP47_9PEZI</name>
<sequence>MIGEAVGTGSFLFFAFAGTEVAVYGQTSGQTTDFDPTTVLYIAIAFGMSLMVNVFIFFRVSGALFNPAVTFAMLLTQSITPLRCFLLFISQILACMFSSYIVSVLIPTKFGVVTKPSNGCSTAQAVVLEMLLTAYLIMSIFMLAGEKHKGRFMAPVSIGMALFSAHLVGVQWTGASLNPARSFGPAVVSGDWTQHWIYWVGPAAGAAIAAGLYRLFKIMKYQEANPGADTDEDSPKSAAVYKRAADAR</sequence>
<dbReference type="RefSeq" id="XP_033400033.1">
    <property type="nucleotide sequence ID" value="XM_033538026.1"/>
</dbReference>
<evidence type="ECO:0000256" key="3">
    <source>
        <dbReference type="ARBA" id="ARBA00022692"/>
    </source>
</evidence>